<dbReference type="Proteomes" id="UP000007597">
    <property type="component" value="Segment"/>
</dbReference>
<evidence type="ECO:0000313" key="1">
    <source>
        <dbReference type="EMBL" id="AFD02926.1"/>
    </source>
</evidence>
<dbReference type="GeneID" id="14005350"/>
<organism evidence="1 2">
    <name type="scientific">Synechococcus phage metaG-MbCM1</name>
    <dbReference type="NCBI Taxonomy" id="1079999"/>
    <lineage>
        <taxon>Viruses</taxon>
        <taxon>Duplodnaviria</taxon>
        <taxon>Heunggongvirae</taxon>
        <taxon>Uroviricota</taxon>
        <taxon>Caudoviricetes</taxon>
        <taxon>Pantevenvirales</taxon>
        <taxon>Kyanoviridae</taxon>
        <taxon>Galenevirus</taxon>
        <taxon>Galenevirus mbcm1</taxon>
    </lineage>
</organism>
<evidence type="ECO:0000313" key="2">
    <source>
        <dbReference type="Proteomes" id="UP000007597"/>
    </source>
</evidence>
<protein>
    <submittedName>
        <fullName evidence="1">Uncharacterized protein</fullName>
    </submittedName>
</protein>
<dbReference type="EMBL" id="JN371769">
    <property type="protein sequence ID" value="AFD02926.1"/>
    <property type="molecule type" value="Genomic_DNA"/>
</dbReference>
<name>H8ZN65_9CAUD</name>
<accession>H8ZN65</accession>
<dbReference type="KEGG" id="vg:14005350"/>
<sequence>MAVKLPPLNIKQGHNLTYKGTPEQAIYYQDLKY</sequence>
<proteinExistence type="predicted"/>
<keyword evidence="2" id="KW-1185">Reference proteome</keyword>
<reference evidence="1 2" key="1">
    <citation type="submission" date="2011-07" db="EMBL/GenBank/DDBJ databases">
        <title>Viral Tagging: a high-throughput approach to explore virus-host interactions.</title>
        <authorList>
            <person name="Deng L."/>
            <person name="Sullivan M.B."/>
            <person name="Poulos B."/>
            <person name="Ignacio Espinoza J.C."/>
        </authorList>
    </citation>
    <scope>NUCLEOTIDE SEQUENCE [LARGE SCALE GENOMIC DNA]</scope>
</reference>
<dbReference type="RefSeq" id="YP_007001577.1">
    <property type="nucleotide sequence ID" value="NC_019443.1"/>
</dbReference>